<dbReference type="AlphaFoldDB" id="A0A7X1LRR3"/>
<gene>
    <name evidence="2" type="ORF">H1R13_20825</name>
</gene>
<reference evidence="2 3" key="1">
    <citation type="submission" date="2020-08" db="EMBL/GenBank/DDBJ databases">
        <title>Whole-Genome Sequence of French Clinical Streptomyces mexicanus Strain Q0842.</title>
        <authorList>
            <person name="Boxberger M."/>
            <person name="La Scola B."/>
        </authorList>
    </citation>
    <scope>NUCLEOTIDE SEQUENCE [LARGE SCALE GENOMIC DNA]</scope>
    <source>
        <strain evidence="2 3">Marseille-Q0842</strain>
    </source>
</reference>
<dbReference type="OrthoDB" id="4292897at2"/>
<protein>
    <submittedName>
        <fullName evidence="2">Uncharacterized protein</fullName>
    </submittedName>
</protein>
<organism evidence="2 3">
    <name type="scientific">Streptomyces mexicanus</name>
    <dbReference type="NCBI Taxonomy" id="178566"/>
    <lineage>
        <taxon>Bacteria</taxon>
        <taxon>Bacillati</taxon>
        <taxon>Actinomycetota</taxon>
        <taxon>Actinomycetes</taxon>
        <taxon>Kitasatosporales</taxon>
        <taxon>Streptomycetaceae</taxon>
        <taxon>Streptomyces</taxon>
    </lineage>
</organism>
<dbReference type="RefSeq" id="WP_159664677.1">
    <property type="nucleotide sequence ID" value="NZ_JACMHY010000008.1"/>
</dbReference>
<evidence type="ECO:0000313" key="3">
    <source>
        <dbReference type="Proteomes" id="UP000517694"/>
    </source>
</evidence>
<keyword evidence="3" id="KW-1185">Reference proteome</keyword>
<sequence length="129" mass="14081">MRNNVQVPTESSDAPLMRDDAPQVSQCPALDEQCAGEDCAPGTPADYALHRGPEHGMRVSFLDEPLLPFELAQWGDGRPELAFFADGSWPGLTLAQVDELLLALDEYTGALRVAREHLAAALRTQHEGR</sequence>
<dbReference type="EMBL" id="JACMHY010000008">
    <property type="protein sequence ID" value="MBC2867323.1"/>
    <property type="molecule type" value="Genomic_DNA"/>
</dbReference>
<proteinExistence type="predicted"/>
<feature type="region of interest" description="Disordered" evidence="1">
    <location>
        <begin position="1"/>
        <end position="25"/>
    </location>
</feature>
<evidence type="ECO:0000313" key="2">
    <source>
        <dbReference type="EMBL" id="MBC2867323.1"/>
    </source>
</evidence>
<name>A0A7X1LRR3_9ACTN</name>
<accession>A0A7X1LRR3</accession>
<feature type="compositionally biased region" description="Polar residues" evidence="1">
    <location>
        <begin position="1"/>
        <end position="12"/>
    </location>
</feature>
<dbReference type="Proteomes" id="UP000517694">
    <property type="component" value="Unassembled WGS sequence"/>
</dbReference>
<comment type="caution">
    <text evidence="2">The sequence shown here is derived from an EMBL/GenBank/DDBJ whole genome shotgun (WGS) entry which is preliminary data.</text>
</comment>
<evidence type="ECO:0000256" key="1">
    <source>
        <dbReference type="SAM" id="MobiDB-lite"/>
    </source>
</evidence>